<dbReference type="InterPro" id="IPR045865">
    <property type="entry name" value="ACT-like_dom_sf"/>
</dbReference>
<keyword evidence="9 14" id="KW-0547">Nucleotide-binding</keyword>
<evidence type="ECO:0000256" key="9">
    <source>
        <dbReference type="ARBA" id="ARBA00022741"/>
    </source>
</evidence>
<feature type="binding site" evidence="14">
    <location>
        <begin position="173"/>
        <end position="174"/>
    </location>
    <ligand>
        <name>ATP</name>
        <dbReference type="ChEBI" id="CHEBI:30616"/>
    </ligand>
</feature>
<evidence type="ECO:0000256" key="8">
    <source>
        <dbReference type="ARBA" id="ARBA00022679"/>
    </source>
</evidence>
<feature type="binding site" evidence="14">
    <location>
        <position position="47"/>
    </location>
    <ligand>
        <name>substrate</name>
    </ligand>
</feature>
<dbReference type="PANTHER" id="PTHR21499">
    <property type="entry name" value="ASPARTATE KINASE"/>
    <property type="match status" value="1"/>
</dbReference>
<feature type="binding site" evidence="14">
    <location>
        <position position="184"/>
    </location>
    <ligand>
        <name>ATP</name>
        <dbReference type="ChEBI" id="CHEBI:30616"/>
    </ligand>
</feature>
<evidence type="ECO:0000256" key="6">
    <source>
        <dbReference type="ARBA" id="ARBA00016273"/>
    </source>
</evidence>
<feature type="binding site" evidence="14">
    <location>
        <begin position="7"/>
        <end position="10"/>
    </location>
    <ligand>
        <name>ATP</name>
        <dbReference type="ChEBI" id="CHEBI:30616"/>
    </ligand>
</feature>
<dbReference type="InterPro" id="IPR054352">
    <property type="entry name" value="ACT_Aspartokinase"/>
</dbReference>
<keyword evidence="8 15" id="KW-0808">Transferase</keyword>
<dbReference type="GO" id="GO:0009089">
    <property type="term" value="P:lysine biosynthetic process via diaminopimelate"/>
    <property type="evidence" value="ECO:0007669"/>
    <property type="project" value="UniProtKB-UniPathway"/>
</dbReference>
<dbReference type="NCBIfam" id="NF005154">
    <property type="entry name" value="PRK06635.1-2"/>
    <property type="match status" value="1"/>
</dbReference>
<feature type="binding site" evidence="14">
    <location>
        <begin position="209"/>
        <end position="210"/>
    </location>
    <ligand>
        <name>ATP</name>
        <dbReference type="ChEBI" id="CHEBI:30616"/>
    </ligand>
</feature>
<dbReference type="InterPro" id="IPR001341">
    <property type="entry name" value="Asp_kinase"/>
</dbReference>
<evidence type="ECO:0000256" key="12">
    <source>
        <dbReference type="ARBA" id="ARBA00023154"/>
    </source>
</evidence>
<dbReference type="InterPro" id="IPR002912">
    <property type="entry name" value="ACT_dom"/>
</dbReference>
<evidence type="ECO:0000256" key="5">
    <source>
        <dbReference type="ARBA" id="ARBA00013059"/>
    </source>
</evidence>
<dbReference type="CDD" id="cd04913">
    <property type="entry name" value="ACT_AKii-LysC-BS-like_1"/>
    <property type="match status" value="1"/>
</dbReference>
<dbReference type="SUPFAM" id="SSF55021">
    <property type="entry name" value="ACT-like"/>
    <property type="match status" value="2"/>
</dbReference>
<dbReference type="GO" id="GO:0005524">
    <property type="term" value="F:ATP binding"/>
    <property type="evidence" value="ECO:0007669"/>
    <property type="project" value="UniProtKB-KW"/>
</dbReference>
<dbReference type="InterPro" id="IPR036393">
    <property type="entry name" value="AceGlu_kinase-like_sf"/>
</dbReference>
<comment type="caution">
    <text evidence="18">The sequence shown here is derived from an EMBL/GenBank/DDBJ whole genome shotgun (WGS) entry which is preliminary data.</text>
</comment>
<evidence type="ECO:0000256" key="15">
    <source>
        <dbReference type="RuleBase" id="RU003448"/>
    </source>
</evidence>
<evidence type="ECO:0000259" key="17">
    <source>
        <dbReference type="PROSITE" id="PS51671"/>
    </source>
</evidence>
<evidence type="ECO:0000256" key="3">
    <source>
        <dbReference type="ARBA" id="ARBA00005139"/>
    </source>
</evidence>
<evidence type="ECO:0000256" key="2">
    <source>
        <dbReference type="ARBA" id="ARBA00004986"/>
    </source>
</evidence>
<evidence type="ECO:0000256" key="16">
    <source>
        <dbReference type="RuleBase" id="RU004249"/>
    </source>
</evidence>
<dbReference type="PROSITE" id="PS51671">
    <property type="entry name" value="ACT"/>
    <property type="match status" value="1"/>
</dbReference>
<comment type="catalytic activity">
    <reaction evidence="13 15">
        <text>L-aspartate + ATP = 4-phospho-L-aspartate + ADP</text>
        <dbReference type="Rhea" id="RHEA:23776"/>
        <dbReference type="ChEBI" id="CHEBI:29991"/>
        <dbReference type="ChEBI" id="CHEBI:30616"/>
        <dbReference type="ChEBI" id="CHEBI:57535"/>
        <dbReference type="ChEBI" id="CHEBI:456216"/>
        <dbReference type="EC" id="2.7.2.4"/>
    </reaction>
</comment>
<keyword evidence="11 14" id="KW-0067">ATP-binding</keyword>
<dbReference type="InterPro" id="IPR001057">
    <property type="entry name" value="Glu/AcGlu_kinase"/>
</dbReference>
<feature type="binding site" evidence="14">
    <location>
        <position position="179"/>
    </location>
    <ligand>
        <name>ATP</name>
        <dbReference type="ChEBI" id="CHEBI:30616"/>
    </ligand>
</feature>
<evidence type="ECO:0000256" key="1">
    <source>
        <dbReference type="ARBA" id="ARBA00004766"/>
    </source>
</evidence>
<reference evidence="18 19" key="1">
    <citation type="submission" date="2019-12" db="EMBL/GenBank/DDBJ databases">
        <title>Genomic-based taxomic classification of the family Erythrobacteraceae.</title>
        <authorList>
            <person name="Xu L."/>
        </authorList>
    </citation>
    <scope>NUCLEOTIDE SEQUENCE [LARGE SCALE GENOMIC DNA]</scope>
    <source>
        <strain evidence="18 19">MCCC 1K01500</strain>
    </source>
</reference>
<dbReference type="GO" id="GO:0009088">
    <property type="term" value="P:threonine biosynthetic process"/>
    <property type="evidence" value="ECO:0007669"/>
    <property type="project" value="UniProtKB-UniPathway"/>
</dbReference>
<gene>
    <name evidence="18" type="ORF">GRI89_16745</name>
</gene>
<dbReference type="GO" id="GO:0005829">
    <property type="term" value="C:cytosol"/>
    <property type="evidence" value="ECO:0007669"/>
    <property type="project" value="TreeGrafter"/>
</dbReference>
<dbReference type="Gene3D" id="3.30.2130.10">
    <property type="entry name" value="VC0802-like"/>
    <property type="match status" value="1"/>
</dbReference>
<evidence type="ECO:0000256" key="13">
    <source>
        <dbReference type="ARBA" id="ARBA00047872"/>
    </source>
</evidence>
<dbReference type="PROSITE" id="PS00324">
    <property type="entry name" value="ASPARTOKINASE"/>
    <property type="match status" value="1"/>
</dbReference>
<dbReference type="InterPro" id="IPR041740">
    <property type="entry name" value="AKii-LysC-BS"/>
</dbReference>
<name>A0A6I4SYJ7_9SPHN</name>
<dbReference type="Gene3D" id="3.40.1160.10">
    <property type="entry name" value="Acetylglutamate kinase-like"/>
    <property type="match status" value="1"/>
</dbReference>
<dbReference type="FunFam" id="3.30.2130.10:FF:000002">
    <property type="entry name" value="Aspartokinase"/>
    <property type="match status" value="1"/>
</dbReference>
<keyword evidence="19" id="KW-1185">Reference proteome</keyword>
<evidence type="ECO:0000313" key="18">
    <source>
        <dbReference type="EMBL" id="MXO61194.1"/>
    </source>
</evidence>
<organism evidence="18 19">
    <name type="scientific">Croceibacterium salegens</name>
    <dbReference type="NCBI Taxonomy" id="1737568"/>
    <lineage>
        <taxon>Bacteria</taxon>
        <taxon>Pseudomonadati</taxon>
        <taxon>Pseudomonadota</taxon>
        <taxon>Alphaproteobacteria</taxon>
        <taxon>Sphingomonadales</taxon>
        <taxon>Erythrobacteraceae</taxon>
        <taxon>Croceibacterium</taxon>
    </lineage>
</organism>
<dbReference type="CDD" id="cd04923">
    <property type="entry name" value="ACT_AK-LysC-DapG-like_2"/>
    <property type="match status" value="1"/>
</dbReference>
<keyword evidence="7 16" id="KW-0028">Amino-acid biosynthesis</keyword>
<dbReference type="RefSeq" id="WP_328598321.1">
    <property type="nucleotide sequence ID" value="NZ_WTYM01000059.1"/>
</dbReference>
<evidence type="ECO:0000256" key="11">
    <source>
        <dbReference type="ARBA" id="ARBA00022840"/>
    </source>
</evidence>
<dbReference type="InterPro" id="IPR005260">
    <property type="entry name" value="Asp_kin_monofn"/>
</dbReference>
<evidence type="ECO:0000256" key="4">
    <source>
        <dbReference type="ARBA" id="ARBA00010122"/>
    </source>
</evidence>
<dbReference type="UniPathway" id="UPA00050">
    <property type="reaction ID" value="UER00461"/>
</dbReference>
<comment type="pathway">
    <text evidence="3 16">Amino-acid biosynthesis; L-threonine biosynthesis; L-threonine from L-aspartate: step 1/5.</text>
</comment>
<dbReference type="Pfam" id="PF00696">
    <property type="entry name" value="AA_kinase"/>
    <property type="match status" value="1"/>
</dbReference>
<protein>
    <recommendedName>
        <fullName evidence="6 15">Aspartokinase</fullName>
        <ecNumber evidence="5 15">2.7.2.4</ecNumber>
    </recommendedName>
</protein>
<dbReference type="PANTHER" id="PTHR21499:SF3">
    <property type="entry name" value="ASPARTOKINASE"/>
    <property type="match status" value="1"/>
</dbReference>
<feature type="binding site" evidence="14">
    <location>
        <position position="74"/>
    </location>
    <ligand>
        <name>substrate</name>
    </ligand>
</feature>
<dbReference type="Pfam" id="PF01842">
    <property type="entry name" value="ACT"/>
    <property type="match status" value="1"/>
</dbReference>
<evidence type="ECO:0000313" key="19">
    <source>
        <dbReference type="Proteomes" id="UP000433652"/>
    </source>
</evidence>
<dbReference type="GO" id="GO:0004072">
    <property type="term" value="F:aspartate kinase activity"/>
    <property type="evidence" value="ECO:0007669"/>
    <property type="project" value="UniProtKB-EC"/>
</dbReference>
<dbReference type="UniPathway" id="UPA00051">
    <property type="reaction ID" value="UER00462"/>
</dbReference>
<comment type="similarity">
    <text evidence="4 15">Belongs to the aspartokinase family.</text>
</comment>
<dbReference type="CDD" id="cd04261">
    <property type="entry name" value="AAK_AKii-LysC-BS"/>
    <property type="match status" value="1"/>
</dbReference>
<dbReference type="PIRSF" id="PIRSF000726">
    <property type="entry name" value="Asp_kin"/>
    <property type="match status" value="1"/>
</dbReference>
<evidence type="ECO:0000256" key="14">
    <source>
        <dbReference type="PIRSR" id="PIRSR000726-1"/>
    </source>
</evidence>
<dbReference type="GO" id="GO:0009090">
    <property type="term" value="P:homoserine biosynthetic process"/>
    <property type="evidence" value="ECO:0007669"/>
    <property type="project" value="TreeGrafter"/>
</dbReference>
<dbReference type="EMBL" id="WTYM01000059">
    <property type="protein sequence ID" value="MXO61194.1"/>
    <property type="molecule type" value="Genomic_DNA"/>
</dbReference>
<feature type="domain" description="ACT" evidence="17">
    <location>
        <begin position="276"/>
        <end position="360"/>
    </location>
</feature>
<dbReference type="AlphaFoldDB" id="A0A6I4SYJ7"/>
<proteinExistence type="inferred from homology"/>
<sequence length="422" mass="45122">MARIVMKFGGTSMAGTERIRRVANIVRKQQAAGHEVAVVVSAMAGETDRLVTFCREANPLYDPAEYDVVVASGEQVTSGLLALTLQAMGCKARSWLGWQLPVHTEGAHAKARVRDIESNALLASMAEGKIAVIPGFQGLSDDGRVTTLGRGGSDTSAVAVAAAIHADRCDIYTDVDGVYTTDPRIVARARKQKYVTYEEMLELASVGAKVLQTRSVSLAMKEGVRVQVLSSFIDDDAPPADNLPGTMIVSDEEMEGLEMERQLVTGIAHDKNEAKVILTRVPDKPGAVAHIFTPLADASINVDMIIQNVGREKGETDVTFTVPQADLARTQALLEAKRDEIGFNRVITDSKVAKISVVGVGMKSHAGVAATMFRALAERGINVQAISTSEIKVSVLIDEDETELAVRVLHTAYGLDAPDVAA</sequence>
<dbReference type="FunFam" id="3.40.1160.10:FF:000002">
    <property type="entry name" value="Aspartokinase"/>
    <property type="match status" value="1"/>
</dbReference>
<dbReference type="SUPFAM" id="SSF53633">
    <property type="entry name" value="Carbamate kinase-like"/>
    <property type="match status" value="1"/>
</dbReference>
<dbReference type="InterPro" id="IPR018042">
    <property type="entry name" value="Aspartate_kinase_CS"/>
</dbReference>
<dbReference type="EC" id="2.7.2.4" evidence="5 15"/>
<dbReference type="Pfam" id="PF22468">
    <property type="entry name" value="ACT_9"/>
    <property type="match status" value="1"/>
</dbReference>
<dbReference type="NCBIfam" id="NF005155">
    <property type="entry name" value="PRK06635.1-4"/>
    <property type="match status" value="1"/>
</dbReference>
<dbReference type="InterPro" id="IPR001048">
    <property type="entry name" value="Asp/Glu/Uridylate_kinase"/>
</dbReference>
<evidence type="ECO:0000256" key="10">
    <source>
        <dbReference type="ARBA" id="ARBA00022777"/>
    </source>
</evidence>
<comment type="pathway">
    <text evidence="1 16">Amino-acid biosynthesis; L-lysine biosynthesis via DAP pathway; (S)-tetrahydrodipicolinate from L-aspartate: step 1/4.</text>
</comment>
<dbReference type="UniPathway" id="UPA00034">
    <property type="reaction ID" value="UER00015"/>
</dbReference>
<comment type="pathway">
    <text evidence="2 16">Amino-acid biosynthesis; L-methionine biosynthesis via de novo pathway; L-homoserine from L-aspartate: step 1/3.</text>
</comment>
<dbReference type="PRINTS" id="PR00474">
    <property type="entry name" value="GLU5KINASE"/>
</dbReference>
<dbReference type="Proteomes" id="UP000433652">
    <property type="component" value="Unassembled WGS sequence"/>
</dbReference>
<keyword evidence="10 15" id="KW-0418">Kinase</keyword>
<evidence type="ECO:0000256" key="7">
    <source>
        <dbReference type="ARBA" id="ARBA00022605"/>
    </source>
</evidence>
<keyword evidence="12" id="KW-0457">Lysine biosynthesis</keyword>
<accession>A0A6I4SYJ7</accession>
<dbReference type="NCBIfam" id="TIGR00657">
    <property type="entry name" value="asp_kinases"/>
    <property type="match status" value="1"/>
</dbReference>